<comment type="caution">
    <text evidence="2">The sequence shown here is derived from an EMBL/GenBank/DDBJ whole genome shotgun (WGS) entry which is preliminary data.</text>
</comment>
<keyword evidence="3" id="KW-1185">Reference proteome</keyword>
<dbReference type="Proteomes" id="UP000678393">
    <property type="component" value="Unassembled WGS sequence"/>
</dbReference>
<dbReference type="EMBL" id="CAJHNH020001236">
    <property type="protein sequence ID" value="CAG5122189.1"/>
    <property type="molecule type" value="Genomic_DNA"/>
</dbReference>
<gene>
    <name evidence="2" type="ORF">CUNI_LOCUS7747</name>
</gene>
<sequence>HIIFTTTSVRNFNGRSNVILPSHLYTEISPKMTVVAYYYVQSGTPEVVIDSLLVDTPDVCLEEMFTQLGSRDKGDDGRDGATVEKVFE</sequence>
<feature type="compositionally biased region" description="Basic and acidic residues" evidence="1">
    <location>
        <begin position="70"/>
        <end position="88"/>
    </location>
</feature>
<dbReference type="Gene3D" id="2.60.40.1930">
    <property type="match status" value="1"/>
</dbReference>
<evidence type="ECO:0000313" key="3">
    <source>
        <dbReference type="Proteomes" id="UP000678393"/>
    </source>
</evidence>
<evidence type="ECO:0000256" key="1">
    <source>
        <dbReference type="SAM" id="MobiDB-lite"/>
    </source>
</evidence>
<accession>A0A8S3YZP1</accession>
<feature type="non-terminal residue" evidence="2">
    <location>
        <position position="1"/>
    </location>
</feature>
<feature type="non-terminal residue" evidence="2">
    <location>
        <position position="88"/>
    </location>
</feature>
<dbReference type="AlphaFoldDB" id="A0A8S3YZP1"/>
<proteinExistence type="predicted"/>
<evidence type="ECO:0000313" key="2">
    <source>
        <dbReference type="EMBL" id="CAG5122189.1"/>
    </source>
</evidence>
<organism evidence="2 3">
    <name type="scientific">Candidula unifasciata</name>
    <dbReference type="NCBI Taxonomy" id="100452"/>
    <lineage>
        <taxon>Eukaryota</taxon>
        <taxon>Metazoa</taxon>
        <taxon>Spiralia</taxon>
        <taxon>Lophotrochozoa</taxon>
        <taxon>Mollusca</taxon>
        <taxon>Gastropoda</taxon>
        <taxon>Heterobranchia</taxon>
        <taxon>Euthyneura</taxon>
        <taxon>Panpulmonata</taxon>
        <taxon>Eupulmonata</taxon>
        <taxon>Stylommatophora</taxon>
        <taxon>Helicina</taxon>
        <taxon>Helicoidea</taxon>
        <taxon>Geomitridae</taxon>
        <taxon>Candidula</taxon>
    </lineage>
</organism>
<name>A0A8S3YZP1_9EUPU</name>
<reference evidence="2" key="1">
    <citation type="submission" date="2021-04" db="EMBL/GenBank/DDBJ databases">
        <authorList>
            <consortium name="Molecular Ecology Group"/>
        </authorList>
    </citation>
    <scope>NUCLEOTIDE SEQUENCE</scope>
</reference>
<feature type="region of interest" description="Disordered" evidence="1">
    <location>
        <begin position="69"/>
        <end position="88"/>
    </location>
</feature>
<protein>
    <submittedName>
        <fullName evidence="2">Uncharacterized protein</fullName>
    </submittedName>
</protein>